<protein>
    <submittedName>
        <fullName evidence="1">Uncharacterized protein</fullName>
    </submittedName>
</protein>
<evidence type="ECO:0000313" key="1">
    <source>
        <dbReference type="EMBL" id="DAD95859.1"/>
    </source>
</evidence>
<reference evidence="1" key="1">
    <citation type="journal article" date="2021" name="Proc. Natl. Acad. Sci. U.S.A.">
        <title>A Catalog of Tens of Thousands of Viruses from Human Metagenomes Reveals Hidden Associations with Chronic Diseases.</title>
        <authorList>
            <person name="Tisza M.J."/>
            <person name="Buck C.B."/>
        </authorList>
    </citation>
    <scope>NUCLEOTIDE SEQUENCE</scope>
    <source>
        <strain evidence="1">Ct1is2</strain>
    </source>
</reference>
<dbReference type="EMBL" id="BK015204">
    <property type="protein sequence ID" value="DAD95859.1"/>
    <property type="molecule type" value="Genomic_DNA"/>
</dbReference>
<organism evidence="1">
    <name type="scientific">Siphoviridae sp. ct1is2</name>
    <dbReference type="NCBI Taxonomy" id="2826273"/>
    <lineage>
        <taxon>Viruses</taxon>
        <taxon>Duplodnaviria</taxon>
        <taxon>Heunggongvirae</taxon>
        <taxon>Uroviricota</taxon>
        <taxon>Caudoviricetes</taxon>
    </lineage>
</organism>
<name>A0A8S5NP87_9CAUD</name>
<proteinExistence type="predicted"/>
<accession>A0A8S5NP87</accession>
<sequence length="113" mass="12553">MGLFSKKNKNAPTAMQKATQSVMLSIQSDSRGKVKLTQSSKRLIQMNPGEVQFIEEKGKIYTLNKVDLDIIPNSKHSSGLLYLTDKDNGQKIVIGFQVSKDAGMFLKTFIPAF</sequence>